<dbReference type="Proteomes" id="UP001295444">
    <property type="component" value="Chromosome 03"/>
</dbReference>
<name>A0AAD1RPP0_PELCU</name>
<organism evidence="1 2">
    <name type="scientific">Pelobates cultripes</name>
    <name type="common">Western spadefoot toad</name>
    <dbReference type="NCBI Taxonomy" id="61616"/>
    <lineage>
        <taxon>Eukaryota</taxon>
        <taxon>Metazoa</taxon>
        <taxon>Chordata</taxon>
        <taxon>Craniata</taxon>
        <taxon>Vertebrata</taxon>
        <taxon>Euteleostomi</taxon>
        <taxon>Amphibia</taxon>
        <taxon>Batrachia</taxon>
        <taxon>Anura</taxon>
        <taxon>Pelobatoidea</taxon>
        <taxon>Pelobatidae</taxon>
        <taxon>Pelobates</taxon>
    </lineage>
</organism>
<keyword evidence="2" id="KW-1185">Reference proteome</keyword>
<evidence type="ECO:0000313" key="1">
    <source>
        <dbReference type="EMBL" id="CAH2275930.1"/>
    </source>
</evidence>
<protein>
    <submittedName>
        <fullName evidence="1">Uncharacterized protein</fullName>
    </submittedName>
</protein>
<feature type="non-terminal residue" evidence="1">
    <location>
        <position position="1"/>
    </location>
</feature>
<proteinExistence type="predicted"/>
<sequence length="65" mass="7772">NLTHEHINKSEEITWLSALADRDAAAPFWLRMHSTVERIDYHSEKRYVRCDVCVPKWSQETENEQ</sequence>
<reference evidence="1" key="1">
    <citation type="submission" date="2022-03" db="EMBL/GenBank/DDBJ databases">
        <authorList>
            <person name="Alioto T."/>
            <person name="Alioto T."/>
            <person name="Gomez Garrido J."/>
        </authorList>
    </citation>
    <scope>NUCLEOTIDE SEQUENCE</scope>
</reference>
<accession>A0AAD1RPP0</accession>
<gene>
    <name evidence="1" type="ORF">PECUL_23A022472</name>
</gene>
<dbReference type="AlphaFoldDB" id="A0AAD1RPP0"/>
<evidence type="ECO:0000313" key="2">
    <source>
        <dbReference type="Proteomes" id="UP001295444"/>
    </source>
</evidence>
<dbReference type="EMBL" id="OW240914">
    <property type="protein sequence ID" value="CAH2275930.1"/>
    <property type="molecule type" value="Genomic_DNA"/>
</dbReference>